<dbReference type="AlphaFoldDB" id="A0A1V6PB95"/>
<proteinExistence type="predicted"/>
<gene>
    <name evidence="1" type="ORF">PENDEC_c012G02120</name>
</gene>
<name>A0A1V6PB95_PENDC</name>
<evidence type="ECO:0008006" key="3">
    <source>
        <dbReference type="Google" id="ProtNLM"/>
    </source>
</evidence>
<comment type="caution">
    <text evidence="1">The sequence shown here is derived from an EMBL/GenBank/DDBJ whole genome shotgun (WGS) entry which is preliminary data.</text>
</comment>
<dbReference type="STRING" id="69771.A0A1V6PB95"/>
<organism evidence="1 2">
    <name type="scientific">Penicillium decumbens</name>
    <dbReference type="NCBI Taxonomy" id="69771"/>
    <lineage>
        <taxon>Eukaryota</taxon>
        <taxon>Fungi</taxon>
        <taxon>Dikarya</taxon>
        <taxon>Ascomycota</taxon>
        <taxon>Pezizomycotina</taxon>
        <taxon>Eurotiomycetes</taxon>
        <taxon>Eurotiomycetidae</taxon>
        <taxon>Eurotiales</taxon>
        <taxon>Aspergillaceae</taxon>
        <taxon>Penicillium</taxon>
    </lineage>
</organism>
<sequence>MEQRQEQVLQNPFRFLDVAAREVTTALARSHIRHGFIGGYATSLIGGVRMTSDIDAIIDADPNDARNLLLQAHSGFRVSQSNKLVFVIGDESIAIELLRGGKTRQLKLPDANTVSILFVTASDRPRRIDETPIPIVAPSVLILTKIKRWSFLAESTRPQSIRKAERDVQDIEVLLNWLAKNDLYIDFEGYPEKPEQELLSGVRKLHRMHATIRPLLETTLKAEDFAFINN</sequence>
<dbReference type="SUPFAM" id="SSF81301">
    <property type="entry name" value="Nucleotidyltransferase"/>
    <property type="match status" value="1"/>
</dbReference>
<dbReference type="InterPro" id="IPR043519">
    <property type="entry name" value="NT_sf"/>
</dbReference>
<dbReference type="OrthoDB" id="10066232at2759"/>
<keyword evidence="2" id="KW-1185">Reference proteome</keyword>
<dbReference type="Proteomes" id="UP000191522">
    <property type="component" value="Unassembled WGS sequence"/>
</dbReference>
<evidence type="ECO:0000313" key="1">
    <source>
        <dbReference type="EMBL" id="OQD74037.1"/>
    </source>
</evidence>
<dbReference type="EMBL" id="MDYL01000012">
    <property type="protein sequence ID" value="OQD74037.1"/>
    <property type="molecule type" value="Genomic_DNA"/>
</dbReference>
<accession>A0A1V6PB95</accession>
<reference evidence="2" key="1">
    <citation type="journal article" date="2017" name="Nat. Microbiol.">
        <title>Global analysis of biosynthetic gene clusters reveals vast potential of secondary metabolite production in Penicillium species.</title>
        <authorList>
            <person name="Nielsen J.C."/>
            <person name="Grijseels S."/>
            <person name="Prigent S."/>
            <person name="Ji B."/>
            <person name="Dainat J."/>
            <person name="Nielsen K.F."/>
            <person name="Frisvad J.C."/>
            <person name="Workman M."/>
            <person name="Nielsen J."/>
        </authorList>
    </citation>
    <scope>NUCLEOTIDE SEQUENCE [LARGE SCALE GENOMIC DNA]</scope>
    <source>
        <strain evidence="2">IBT 11843</strain>
    </source>
</reference>
<evidence type="ECO:0000313" key="2">
    <source>
        <dbReference type="Proteomes" id="UP000191522"/>
    </source>
</evidence>
<protein>
    <recommendedName>
        <fullName evidence="3">Nucleotidyl transferase AbiEii/AbiGii toxin family protein</fullName>
    </recommendedName>
</protein>
<dbReference type="OMA" id="WAFIANS"/>